<evidence type="ECO:0000256" key="13">
    <source>
        <dbReference type="ARBA" id="ARBA00023136"/>
    </source>
</evidence>
<evidence type="ECO:0000256" key="7">
    <source>
        <dbReference type="ARBA" id="ARBA00022670"/>
    </source>
</evidence>
<dbReference type="PRINTS" id="PR00765">
    <property type="entry name" value="CRBOXYPTASEA"/>
</dbReference>
<keyword evidence="7" id="KW-0645">Protease</keyword>
<evidence type="ECO:0000256" key="18">
    <source>
        <dbReference type="ARBA" id="ARBA00071404"/>
    </source>
</evidence>
<dbReference type="Pfam" id="PF02244">
    <property type="entry name" value="Propep_M14"/>
    <property type="match status" value="1"/>
</dbReference>
<evidence type="ECO:0000256" key="19">
    <source>
        <dbReference type="PROSITE-ProRule" id="PRU01379"/>
    </source>
</evidence>
<evidence type="ECO:0000259" key="20">
    <source>
        <dbReference type="PROSITE" id="PS51286"/>
    </source>
</evidence>
<dbReference type="STRING" id="333673.A0A3M0L0E4"/>
<dbReference type="CDD" id="cd06247">
    <property type="entry name" value="M14_CPO"/>
    <property type="match status" value="1"/>
</dbReference>
<comment type="cofactor">
    <cofactor evidence="1">
        <name>Zn(2+)</name>
        <dbReference type="ChEBI" id="CHEBI:29105"/>
    </cofactor>
</comment>
<dbReference type="FunFam" id="3.40.630.10:FF:000050">
    <property type="entry name" value="Carboxypeptidase O"/>
    <property type="match status" value="1"/>
</dbReference>
<dbReference type="OrthoDB" id="3626597at2759"/>
<keyword evidence="9" id="KW-0732">Signal</keyword>
<keyword evidence="8" id="KW-0479">Metal-binding</keyword>
<evidence type="ECO:0000256" key="16">
    <source>
        <dbReference type="ARBA" id="ARBA00023288"/>
    </source>
</evidence>
<dbReference type="PROSITE" id="PS00132">
    <property type="entry name" value="CARBOXYPEPT_ZN_1"/>
    <property type="match status" value="1"/>
</dbReference>
<dbReference type="GO" id="GO:0098552">
    <property type="term" value="C:side of membrane"/>
    <property type="evidence" value="ECO:0007669"/>
    <property type="project" value="UniProtKB-KW"/>
</dbReference>
<feature type="domain" description="RAP" evidence="20">
    <location>
        <begin position="298"/>
        <end position="355"/>
    </location>
</feature>
<dbReference type="InterPro" id="IPR036990">
    <property type="entry name" value="M14A-like_propep"/>
</dbReference>
<reference evidence="22 23" key="1">
    <citation type="submission" date="2018-07" db="EMBL/GenBank/DDBJ databases">
        <title>A high quality draft genome assembly of the barn swallow (H. rustica rustica).</title>
        <authorList>
            <person name="Formenti G."/>
            <person name="Chiara M."/>
            <person name="Poveda L."/>
            <person name="Francoijs K.-J."/>
            <person name="Bonisoli-Alquati A."/>
            <person name="Canova L."/>
            <person name="Gianfranceschi L."/>
            <person name="Horner D.S."/>
            <person name="Saino N."/>
        </authorList>
    </citation>
    <scope>NUCLEOTIDE SEQUENCE [LARGE SCALE GENOMIC DNA]</scope>
    <source>
        <strain evidence="22">Chelidonia</strain>
        <tissue evidence="22">Blood</tissue>
    </source>
</reference>
<dbReference type="GO" id="GO:0016324">
    <property type="term" value="C:apical plasma membrane"/>
    <property type="evidence" value="ECO:0007669"/>
    <property type="project" value="UniProtKB-SubCell"/>
</dbReference>
<comment type="subcellular location">
    <subcellularLocation>
        <location evidence="2">Apical cell membrane</location>
        <topology evidence="2">Lipid-anchor</topology>
        <topology evidence="2">GPI-anchor</topology>
    </subcellularLocation>
</comment>
<dbReference type="Proteomes" id="UP000269221">
    <property type="component" value="Unassembled WGS sequence"/>
</dbReference>
<name>A0A3M0L0E4_HIRRU</name>
<keyword evidence="4" id="KW-1003">Cell membrane</keyword>
<gene>
    <name evidence="22" type="ORF">DUI87_04350</name>
</gene>
<dbReference type="GO" id="GO:0004181">
    <property type="term" value="F:metallocarboxypeptidase activity"/>
    <property type="evidence" value="ECO:0007669"/>
    <property type="project" value="InterPro"/>
</dbReference>
<keyword evidence="16" id="KW-0449">Lipoprotein</keyword>
<keyword evidence="12" id="KW-0482">Metalloprotease</keyword>
<dbReference type="SMART" id="SM00952">
    <property type="entry name" value="RAP"/>
    <property type="match status" value="1"/>
</dbReference>
<dbReference type="PROSITE" id="PS51286">
    <property type="entry name" value="RAP"/>
    <property type="match status" value="1"/>
</dbReference>
<evidence type="ECO:0000256" key="8">
    <source>
        <dbReference type="ARBA" id="ARBA00022723"/>
    </source>
</evidence>
<evidence type="ECO:0000313" key="22">
    <source>
        <dbReference type="EMBL" id="RMC18461.1"/>
    </source>
</evidence>
<dbReference type="Gene3D" id="3.30.70.340">
    <property type="entry name" value="Metallocarboxypeptidase-like"/>
    <property type="match status" value="1"/>
</dbReference>
<keyword evidence="5" id="KW-0336">GPI-anchor</keyword>
<dbReference type="GO" id="GO:0008270">
    <property type="term" value="F:zinc ion binding"/>
    <property type="evidence" value="ECO:0007669"/>
    <property type="project" value="InterPro"/>
</dbReference>
<comment type="function">
    <text evidence="17">Carboxypeptidase which preferentially cleaves C-terminal acidic residues from peptides and proteins. Can also cleave C-terminal hydrophobic amino acids, with a preference for small residues over large residues.</text>
</comment>
<dbReference type="GO" id="GO:0006508">
    <property type="term" value="P:proteolysis"/>
    <property type="evidence" value="ECO:0007669"/>
    <property type="project" value="UniProtKB-KW"/>
</dbReference>
<evidence type="ECO:0000256" key="4">
    <source>
        <dbReference type="ARBA" id="ARBA00022475"/>
    </source>
</evidence>
<evidence type="ECO:0000256" key="15">
    <source>
        <dbReference type="ARBA" id="ARBA00023180"/>
    </source>
</evidence>
<accession>A0A3M0L0E4</accession>
<evidence type="ECO:0000256" key="17">
    <source>
        <dbReference type="ARBA" id="ARBA00058352"/>
    </source>
</evidence>
<keyword evidence="10" id="KW-0378">Hydrolase</keyword>
<comment type="caution">
    <text evidence="22">The sequence shown here is derived from an EMBL/GenBank/DDBJ whole genome shotgun (WGS) entry which is preliminary data.</text>
</comment>
<organism evidence="22 23">
    <name type="scientific">Hirundo rustica rustica</name>
    <dbReference type="NCBI Taxonomy" id="333673"/>
    <lineage>
        <taxon>Eukaryota</taxon>
        <taxon>Metazoa</taxon>
        <taxon>Chordata</taxon>
        <taxon>Craniata</taxon>
        <taxon>Vertebrata</taxon>
        <taxon>Euteleostomi</taxon>
        <taxon>Archelosauria</taxon>
        <taxon>Archosauria</taxon>
        <taxon>Dinosauria</taxon>
        <taxon>Saurischia</taxon>
        <taxon>Theropoda</taxon>
        <taxon>Coelurosauria</taxon>
        <taxon>Aves</taxon>
        <taxon>Neognathae</taxon>
        <taxon>Neoaves</taxon>
        <taxon>Telluraves</taxon>
        <taxon>Australaves</taxon>
        <taxon>Passeriformes</taxon>
        <taxon>Sylvioidea</taxon>
        <taxon>Hirundinidae</taxon>
        <taxon>Hirundo</taxon>
    </lineage>
</organism>
<keyword evidence="11" id="KW-0862">Zinc</keyword>
<keyword evidence="13" id="KW-0472">Membrane</keyword>
<evidence type="ECO:0000256" key="2">
    <source>
        <dbReference type="ARBA" id="ARBA00004303"/>
    </source>
</evidence>
<dbReference type="SUPFAM" id="SSF54897">
    <property type="entry name" value="Protease propeptides/inhibitors"/>
    <property type="match status" value="1"/>
</dbReference>
<dbReference type="PROSITE" id="PS52035">
    <property type="entry name" value="PEPTIDASE_M14"/>
    <property type="match status" value="1"/>
</dbReference>
<evidence type="ECO:0000256" key="9">
    <source>
        <dbReference type="ARBA" id="ARBA00022729"/>
    </source>
</evidence>
<evidence type="ECO:0000313" key="23">
    <source>
        <dbReference type="Proteomes" id="UP000269221"/>
    </source>
</evidence>
<dbReference type="Gene3D" id="3.40.630.10">
    <property type="entry name" value="Zn peptidases"/>
    <property type="match status" value="1"/>
</dbReference>
<evidence type="ECO:0000256" key="12">
    <source>
        <dbReference type="ARBA" id="ARBA00023049"/>
    </source>
</evidence>
<evidence type="ECO:0000256" key="11">
    <source>
        <dbReference type="ARBA" id="ARBA00022833"/>
    </source>
</evidence>
<dbReference type="Pfam" id="PF08368">
    <property type="entry name" value="FAST_2"/>
    <property type="match status" value="1"/>
</dbReference>
<keyword evidence="14" id="KW-1015">Disulfide bond</keyword>
<dbReference type="InterPro" id="IPR057246">
    <property type="entry name" value="CARBOXYPEPT_ZN_1"/>
</dbReference>
<keyword evidence="15" id="KW-0325">Glycoprotein</keyword>
<evidence type="ECO:0000256" key="14">
    <source>
        <dbReference type="ARBA" id="ARBA00023157"/>
    </source>
</evidence>
<evidence type="ECO:0000256" key="6">
    <source>
        <dbReference type="ARBA" id="ARBA00022645"/>
    </source>
</evidence>
<evidence type="ECO:0000256" key="10">
    <source>
        <dbReference type="ARBA" id="ARBA00022801"/>
    </source>
</evidence>
<dbReference type="PANTHER" id="PTHR11705">
    <property type="entry name" value="PROTEASE FAMILY M14 CARBOXYPEPTIDASE A,B"/>
    <property type="match status" value="1"/>
</dbReference>
<dbReference type="AlphaFoldDB" id="A0A3M0L0E4"/>
<comment type="similarity">
    <text evidence="3 19">Belongs to the peptidase M14 family.</text>
</comment>
<evidence type="ECO:0000256" key="5">
    <source>
        <dbReference type="ARBA" id="ARBA00022622"/>
    </source>
</evidence>
<dbReference type="SMART" id="SM00631">
    <property type="entry name" value="Zn_pept"/>
    <property type="match status" value="1"/>
</dbReference>
<dbReference type="InterPro" id="IPR013579">
    <property type="entry name" value="FAST_2"/>
</dbReference>
<evidence type="ECO:0000256" key="3">
    <source>
        <dbReference type="ARBA" id="ARBA00005988"/>
    </source>
</evidence>
<keyword evidence="23" id="KW-1185">Reference proteome</keyword>
<protein>
    <recommendedName>
        <fullName evidence="18">Carboxypeptidase O</fullName>
    </recommendedName>
</protein>
<dbReference type="SUPFAM" id="SSF53187">
    <property type="entry name" value="Zn-dependent exopeptidases"/>
    <property type="match status" value="1"/>
</dbReference>
<keyword evidence="6" id="KW-0121">Carboxypeptidase</keyword>
<dbReference type="EMBL" id="QRBI01000096">
    <property type="protein sequence ID" value="RMC18461.1"/>
    <property type="molecule type" value="Genomic_DNA"/>
</dbReference>
<dbReference type="InterPro" id="IPR033850">
    <property type="entry name" value="Carboxypeptidase_O"/>
</dbReference>
<dbReference type="InterPro" id="IPR000834">
    <property type="entry name" value="Peptidase_M14"/>
</dbReference>
<dbReference type="Pfam" id="PF00246">
    <property type="entry name" value="Peptidase_M14"/>
    <property type="match status" value="1"/>
</dbReference>
<dbReference type="InterPro" id="IPR003146">
    <property type="entry name" value="M14A_act_pep"/>
</dbReference>
<feature type="domain" description="Peptidase M14" evidence="21">
    <location>
        <begin position="409"/>
        <end position="704"/>
    </location>
</feature>
<feature type="active site" description="Proton donor/acceptor" evidence="19">
    <location>
        <position position="670"/>
    </location>
</feature>
<evidence type="ECO:0000259" key="21">
    <source>
        <dbReference type="PROSITE" id="PS52035"/>
    </source>
</evidence>
<proteinExistence type="inferred from homology"/>
<sequence>MAWRLFKNLSEEQQRYEKQLIFEHPAFVKLCQQLLRDARRMTRGDLVFSLHALVSLGVPQNTLLVQTLVRVCQEKLNQLDNRCISVLATTLAGMDKDKNVTSGAAHLKYQRHLCSAKPDEMPGKRCSSFSEKEIRENVHDVPFRQLILILEACRSLLYRNVKLFSALADYVNSTAYLWDKRQIILFLSACETLGFQPTELLDIFAEKVTEDPDFLNLKNLLTVLRVYSRLNHVPRVQKHLKAQEALIELLGDENMFRQNVQLPYGYRIDFEVRMDSDRKKVVPIAAADDHPDSRVQRLAFLFAPMSAFCLGTTHPQGKLAMKKRHLNKLGYHVIVLDLWKPLLPEDIRAGEEVHMRVPASRVQEMKDSLNQHMISYRVLIPDVQKLVDQSMPRERSSHRQVPGGYVYTEYHPMEEIYQWMTQIQKNNSELVTQHSLGKTFENQTMYYLQISQPSDKPKKIIWMDCGIHAREWISPAFCQWFVKEILQNYKTDPKISRFLENLDLYVLPVLNIDGYIYSWKKDRLWRKSRSPYENGTCHGTDLNRNFNSSWGSVGISFNCSSDIFCGSGPESEPETKAVAQFIKSKKSDILCYLTFHSYGQLILTPYGSTTKPPSNSEELMQVGKEAAAALTGKYGTSYKVGSTALILYSNSGSSRDWAHTIGIPLSYTFELRDTGTYGFVLPANQIQPTCEETMMAVTAIIDYVDKKYFPNGDVVLTSSSLGLSLCLSIALTWTVS</sequence>
<dbReference type="InterPro" id="IPR013584">
    <property type="entry name" value="RAP"/>
</dbReference>
<evidence type="ECO:0000256" key="1">
    <source>
        <dbReference type="ARBA" id="ARBA00001947"/>
    </source>
</evidence>
<dbReference type="PANTHER" id="PTHR11705:SF19">
    <property type="entry name" value="CARBOXYPEPTIDASE O"/>
    <property type="match status" value="1"/>
</dbReference>
<dbReference type="GO" id="GO:0005615">
    <property type="term" value="C:extracellular space"/>
    <property type="evidence" value="ECO:0007669"/>
    <property type="project" value="TreeGrafter"/>
</dbReference>